<evidence type="ECO:0000256" key="2">
    <source>
        <dbReference type="ARBA" id="ARBA00022692"/>
    </source>
</evidence>
<comment type="subcellular location">
    <subcellularLocation>
        <location evidence="1">Endomembrane system</location>
        <topology evidence="1">Multi-pass membrane protein</topology>
    </subcellularLocation>
</comment>
<dbReference type="PANTHER" id="PTHR12479">
    <property type="entry name" value="LYSOSOMAL-ASSOCIATED TRANSMEMBRANE PROTEIN"/>
    <property type="match status" value="1"/>
</dbReference>
<comment type="caution">
    <text evidence="7">The sequence shown here is derived from an EMBL/GenBank/DDBJ whole genome shotgun (WGS) entry which is preliminary data.</text>
</comment>
<dbReference type="GO" id="GO:0005765">
    <property type="term" value="C:lysosomal membrane"/>
    <property type="evidence" value="ECO:0007669"/>
    <property type="project" value="TreeGrafter"/>
</dbReference>
<dbReference type="PANTHER" id="PTHR12479:SF10">
    <property type="entry name" value="LYSOSOMAL-ASSOCIATED TRANSMEMBRANE PROTEIN"/>
    <property type="match status" value="1"/>
</dbReference>
<organism evidence="7 8">
    <name type="scientific">Asbolus verrucosus</name>
    <name type="common">Desert ironclad beetle</name>
    <dbReference type="NCBI Taxonomy" id="1661398"/>
    <lineage>
        <taxon>Eukaryota</taxon>
        <taxon>Metazoa</taxon>
        <taxon>Ecdysozoa</taxon>
        <taxon>Arthropoda</taxon>
        <taxon>Hexapoda</taxon>
        <taxon>Insecta</taxon>
        <taxon>Pterygota</taxon>
        <taxon>Neoptera</taxon>
        <taxon>Endopterygota</taxon>
        <taxon>Coleoptera</taxon>
        <taxon>Polyphaga</taxon>
        <taxon>Cucujiformia</taxon>
        <taxon>Tenebrionidae</taxon>
        <taxon>Pimeliinae</taxon>
        <taxon>Asbolus</taxon>
    </lineage>
</organism>
<dbReference type="EMBL" id="QDEB01082712">
    <property type="protein sequence ID" value="RZC34142.1"/>
    <property type="molecule type" value="Genomic_DNA"/>
</dbReference>
<evidence type="ECO:0000256" key="3">
    <source>
        <dbReference type="ARBA" id="ARBA00022989"/>
    </source>
</evidence>
<feature type="transmembrane region" description="Helical" evidence="6">
    <location>
        <begin position="190"/>
        <end position="217"/>
    </location>
</feature>
<keyword evidence="3 6" id="KW-1133">Transmembrane helix</keyword>
<feature type="transmembrane region" description="Helical" evidence="6">
    <location>
        <begin position="111"/>
        <end position="131"/>
    </location>
</feature>
<accession>A0A482VML9</accession>
<dbReference type="STRING" id="1661398.A0A482VML9"/>
<reference evidence="7" key="1">
    <citation type="submission" date="2017-03" db="EMBL/GenBank/DDBJ databases">
        <title>Genome of the blue death feigning beetle - Asbolus verrucosus.</title>
        <authorList>
            <person name="Rider S.D."/>
        </authorList>
    </citation>
    <scope>NUCLEOTIDE SEQUENCE [LARGE SCALE GENOMIC DNA]</scope>
    <source>
        <strain evidence="7">Butters</strain>
        <tissue evidence="7">Head and leg muscle</tissue>
    </source>
</reference>
<evidence type="ECO:0000313" key="7">
    <source>
        <dbReference type="EMBL" id="RZC34142.1"/>
    </source>
</evidence>
<gene>
    <name evidence="7" type="ORF">BDFB_002792</name>
</gene>
<dbReference type="InterPro" id="IPR051115">
    <property type="entry name" value="LAPTM_transporter"/>
</dbReference>
<feature type="transmembrane region" description="Helical" evidence="6">
    <location>
        <begin position="138"/>
        <end position="160"/>
    </location>
</feature>
<keyword evidence="2 6" id="KW-0812">Transmembrane</keyword>
<feature type="compositionally biased region" description="Basic and acidic residues" evidence="5">
    <location>
        <begin position="330"/>
        <end position="349"/>
    </location>
</feature>
<feature type="transmembrane region" description="Helical" evidence="6">
    <location>
        <begin position="37"/>
        <end position="60"/>
    </location>
</feature>
<keyword evidence="4 6" id="KW-0472">Membrane</keyword>
<feature type="region of interest" description="Disordered" evidence="5">
    <location>
        <begin position="304"/>
        <end position="349"/>
    </location>
</feature>
<keyword evidence="8" id="KW-1185">Reference proteome</keyword>
<dbReference type="AlphaFoldDB" id="A0A482VML9"/>
<dbReference type="Proteomes" id="UP000292052">
    <property type="component" value="Unassembled WGS sequence"/>
</dbReference>
<dbReference type="GO" id="GO:0012505">
    <property type="term" value="C:endomembrane system"/>
    <property type="evidence" value="ECO:0007669"/>
    <property type="project" value="UniProtKB-SubCell"/>
</dbReference>
<evidence type="ECO:0000256" key="5">
    <source>
        <dbReference type="SAM" id="MobiDB-lite"/>
    </source>
</evidence>
<sequence length="349" mass="39739">MPYMQLQAKRMFPKRFKIGSARNNEWRCCFCLHVRTATILLGIWHLILHILALAVLALLMRNHNVIVQNNEEFEQNNFLPTPLSKVKDDDNPYYLPTTQDGRTIYSSDIDMGALMTVCTLSITLLMVYGTIRGKATHLLPFFCLQLFDFAITTLTATGYFCYLRSVHRLVAEHWHNLPFRNELLKLSPHYLSLLVLAAFLVSMLWKAYCIGIVWRCYKYLTLRQQSRNNTIHYILPGEGSDRLPEPDYSTLLREQEAAFGSAMKQTPPPSYQDIMDDQPPPYPTVLVSEIHHMTPTRFRVETSVVDPPPTQEVVESNANAVEGSSSDVAAAREEPTVEKNEGAEASGKK</sequence>
<evidence type="ECO:0000256" key="6">
    <source>
        <dbReference type="SAM" id="Phobius"/>
    </source>
</evidence>
<evidence type="ECO:0000256" key="1">
    <source>
        <dbReference type="ARBA" id="ARBA00004127"/>
    </source>
</evidence>
<proteinExistence type="predicted"/>
<evidence type="ECO:0000256" key="4">
    <source>
        <dbReference type="ARBA" id="ARBA00023136"/>
    </source>
</evidence>
<dbReference type="OrthoDB" id="10002163at2759"/>
<name>A0A482VML9_ASBVE</name>
<feature type="compositionally biased region" description="Polar residues" evidence="5">
    <location>
        <begin position="313"/>
        <end position="327"/>
    </location>
</feature>
<evidence type="ECO:0000313" key="8">
    <source>
        <dbReference type="Proteomes" id="UP000292052"/>
    </source>
</evidence>
<protein>
    <submittedName>
        <fullName evidence="7">Mtp domain containing protein</fullName>
    </submittedName>
</protein>